<evidence type="ECO:0000313" key="1">
    <source>
        <dbReference type="EMBL" id="KVP97860.1"/>
    </source>
</evidence>
<reference evidence="1 2" key="1">
    <citation type="submission" date="2015-11" db="EMBL/GenBank/DDBJ databases">
        <title>Expanding the genomic diversity of Burkholderia species for the development of highly accurate diagnostics.</title>
        <authorList>
            <person name="Sahl J."/>
            <person name="Keim P."/>
            <person name="Wagner D."/>
        </authorList>
    </citation>
    <scope>NUCLEOTIDE SEQUENCE [LARGE SCALE GENOMIC DNA]</scope>
    <source>
        <strain evidence="1 2">MSMB1808WGS</strain>
    </source>
</reference>
<dbReference type="RefSeq" id="WP_059928397.1">
    <property type="nucleotide sequence ID" value="NZ_LPBG01000117.1"/>
</dbReference>
<dbReference type="Proteomes" id="UP000056453">
    <property type="component" value="Unassembled WGS sequence"/>
</dbReference>
<accession>A0AAW3MXY5</accession>
<evidence type="ECO:0000313" key="2">
    <source>
        <dbReference type="Proteomes" id="UP000056453"/>
    </source>
</evidence>
<organism evidence="1 2">
    <name type="scientific">Burkholderia ubonensis</name>
    <dbReference type="NCBI Taxonomy" id="101571"/>
    <lineage>
        <taxon>Bacteria</taxon>
        <taxon>Pseudomonadati</taxon>
        <taxon>Pseudomonadota</taxon>
        <taxon>Betaproteobacteria</taxon>
        <taxon>Burkholderiales</taxon>
        <taxon>Burkholderiaceae</taxon>
        <taxon>Burkholderia</taxon>
        <taxon>Burkholderia cepacia complex</taxon>
    </lineage>
</organism>
<proteinExistence type="predicted"/>
<keyword evidence="2" id="KW-1185">Reference proteome</keyword>
<sequence>MQQATQQQINQLSRDEIVAILQNQGGYQCYDDEGTEYLRDVLRKDIETGVLPESVIPAAA</sequence>
<comment type="caution">
    <text evidence="1">The sequence shown here is derived from an EMBL/GenBank/DDBJ whole genome shotgun (WGS) entry which is preliminary data.</text>
</comment>
<protein>
    <submittedName>
        <fullName evidence="1">Uncharacterized protein</fullName>
    </submittedName>
</protein>
<dbReference type="AlphaFoldDB" id="A0AAW3MXY5"/>
<name>A0AAW3MXY5_9BURK</name>
<gene>
    <name evidence="1" type="ORF">WJ96_04630</name>
</gene>
<dbReference type="EMBL" id="LPBJ01000047">
    <property type="protein sequence ID" value="KVP97860.1"/>
    <property type="molecule type" value="Genomic_DNA"/>
</dbReference>